<evidence type="ECO:0000313" key="2">
    <source>
        <dbReference type="Proteomes" id="UP000829685"/>
    </source>
</evidence>
<proteinExistence type="predicted"/>
<dbReference type="Proteomes" id="UP000829685">
    <property type="component" value="Unassembled WGS sequence"/>
</dbReference>
<reference evidence="1" key="1">
    <citation type="submission" date="2021-03" db="EMBL/GenBank/DDBJ databases">
        <title>Revisited historic fungal species revealed as producer of novel bioactive compounds through whole genome sequencing and comparative genomics.</title>
        <authorList>
            <person name="Vignolle G.A."/>
            <person name="Hochenegger N."/>
            <person name="Mach R.L."/>
            <person name="Mach-Aigner A.R."/>
            <person name="Javad Rahimi M."/>
            <person name="Salim K.A."/>
            <person name="Chan C.M."/>
            <person name="Lim L.B.L."/>
            <person name="Cai F."/>
            <person name="Druzhinina I.S."/>
            <person name="U'Ren J.M."/>
            <person name="Derntl C."/>
        </authorList>
    </citation>
    <scope>NUCLEOTIDE SEQUENCE</scope>
    <source>
        <strain evidence="1">TUCIM 5799</strain>
    </source>
</reference>
<sequence>MCQTHHLRSRNCGHHWLQISRPCYPGWGFNICDTFGDGIARDPSPLLNAEALCPACAYGGRYDKNQVRMVMDIKDRWRWGRGPCKQDAGIECVIL</sequence>
<name>A0A9Q0AKH4_9PEZI</name>
<dbReference type="AlphaFoldDB" id="A0A9Q0AKH4"/>
<evidence type="ECO:0000313" key="1">
    <source>
        <dbReference type="EMBL" id="KAI1859714.1"/>
    </source>
</evidence>
<comment type="caution">
    <text evidence="1">The sequence shown here is derived from an EMBL/GenBank/DDBJ whole genome shotgun (WGS) entry which is preliminary data.</text>
</comment>
<gene>
    <name evidence="1" type="ORF">JX265_010163</name>
</gene>
<organism evidence="1 2">
    <name type="scientific">Neoarthrinium moseri</name>
    <dbReference type="NCBI Taxonomy" id="1658444"/>
    <lineage>
        <taxon>Eukaryota</taxon>
        <taxon>Fungi</taxon>
        <taxon>Dikarya</taxon>
        <taxon>Ascomycota</taxon>
        <taxon>Pezizomycotina</taxon>
        <taxon>Sordariomycetes</taxon>
        <taxon>Xylariomycetidae</taxon>
        <taxon>Amphisphaeriales</taxon>
        <taxon>Apiosporaceae</taxon>
        <taxon>Neoarthrinium</taxon>
    </lineage>
</organism>
<protein>
    <submittedName>
        <fullName evidence="1">Uncharacterized protein</fullName>
    </submittedName>
</protein>
<dbReference type="EMBL" id="JAFIMR010000033">
    <property type="protein sequence ID" value="KAI1859714.1"/>
    <property type="molecule type" value="Genomic_DNA"/>
</dbReference>
<accession>A0A9Q0AKH4</accession>
<keyword evidence="2" id="KW-1185">Reference proteome</keyword>
<dbReference type="OrthoDB" id="406152at2759"/>